<feature type="region of interest" description="Disordered" evidence="1">
    <location>
        <begin position="71"/>
        <end position="107"/>
    </location>
</feature>
<name>A0A5D3CZE6_CUCMM</name>
<evidence type="ECO:0000313" key="2">
    <source>
        <dbReference type="EMBL" id="TYK16334.1"/>
    </source>
</evidence>
<dbReference type="AlphaFoldDB" id="A0A5D3CZE6"/>
<accession>A0A5D3CZE6</accession>
<feature type="compositionally biased region" description="Basic and acidic residues" evidence="1">
    <location>
        <begin position="81"/>
        <end position="93"/>
    </location>
</feature>
<feature type="compositionally biased region" description="Polar residues" evidence="1">
    <location>
        <begin position="71"/>
        <end position="80"/>
    </location>
</feature>
<organism evidence="2 3">
    <name type="scientific">Cucumis melo var. makuwa</name>
    <name type="common">Oriental melon</name>
    <dbReference type="NCBI Taxonomy" id="1194695"/>
    <lineage>
        <taxon>Eukaryota</taxon>
        <taxon>Viridiplantae</taxon>
        <taxon>Streptophyta</taxon>
        <taxon>Embryophyta</taxon>
        <taxon>Tracheophyta</taxon>
        <taxon>Spermatophyta</taxon>
        <taxon>Magnoliopsida</taxon>
        <taxon>eudicotyledons</taxon>
        <taxon>Gunneridae</taxon>
        <taxon>Pentapetalae</taxon>
        <taxon>rosids</taxon>
        <taxon>fabids</taxon>
        <taxon>Cucurbitales</taxon>
        <taxon>Cucurbitaceae</taxon>
        <taxon>Benincaseae</taxon>
        <taxon>Cucumis</taxon>
    </lineage>
</organism>
<comment type="caution">
    <text evidence="2">The sequence shown here is derived from an EMBL/GenBank/DDBJ whole genome shotgun (WGS) entry which is preliminary data.</text>
</comment>
<gene>
    <name evidence="2" type="ORF">E5676_scaffold21G001160</name>
</gene>
<evidence type="ECO:0000256" key="1">
    <source>
        <dbReference type="SAM" id="MobiDB-lite"/>
    </source>
</evidence>
<reference evidence="2 3" key="1">
    <citation type="submission" date="2019-08" db="EMBL/GenBank/DDBJ databases">
        <title>Draft genome sequences of two oriental melons (Cucumis melo L. var makuwa).</title>
        <authorList>
            <person name="Kwon S.-Y."/>
        </authorList>
    </citation>
    <scope>NUCLEOTIDE SEQUENCE [LARGE SCALE GENOMIC DNA]</scope>
    <source>
        <strain evidence="3">cv. Chang Bougi</strain>
        <tissue evidence="2">Leaf</tissue>
    </source>
</reference>
<dbReference type="Proteomes" id="UP000321947">
    <property type="component" value="Unassembled WGS sequence"/>
</dbReference>
<sequence>MLSFYIHMTGIPLNFSPILPSIVNLHNASSSLNDIELKLDRTDSKLDRMESFKFELLIIKELLTTLIASVSHNPPSTTRDTNIDKDHEEGGGEDREEESTSATIDTSEVSIENVVVPMDCSDIEDGVSLLPILPSDKLQFEELHFNIQSLTSSTTIEPSEELKKDEVYLSWRENPRTKHEERTVVYSFRKKDFFQTLKKNTCVFGDSVVRSVLGDGAKEHKTTLDDGCGENQALQGKCI</sequence>
<proteinExistence type="predicted"/>
<protein>
    <submittedName>
        <fullName evidence="2">Uncharacterized protein</fullName>
    </submittedName>
</protein>
<evidence type="ECO:0000313" key="3">
    <source>
        <dbReference type="Proteomes" id="UP000321947"/>
    </source>
</evidence>
<dbReference type="EMBL" id="SSTD01008307">
    <property type="protein sequence ID" value="TYK16334.1"/>
    <property type="molecule type" value="Genomic_DNA"/>
</dbReference>